<evidence type="ECO:0000256" key="1">
    <source>
        <dbReference type="ARBA" id="ARBA00023172"/>
    </source>
</evidence>
<comment type="caution">
    <text evidence="3">The sequence shown here is derived from an EMBL/GenBank/DDBJ whole genome shotgun (WGS) entry which is preliminary data.</text>
</comment>
<keyword evidence="4" id="KW-1185">Reference proteome</keyword>
<gene>
    <name evidence="3" type="ORF">FYJ60_02305</name>
</gene>
<accession>A0A7X2P6K5</accession>
<dbReference type="PROSITE" id="PS51898">
    <property type="entry name" value="TYR_RECOMBINASE"/>
    <property type="match status" value="1"/>
</dbReference>
<dbReference type="AlphaFoldDB" id="A0A7X2P6K5"/>
<name>A0A7X2P6K5_9FIRM</name>
<dbReference type="Gene3D" id="1.10.443.10">
    <property type="entry name" value="Intergrase catalytic core"/>
    <property type="match status" value="1"/>
</dbReference>
<dbReference type="GO" id="GO:0015074">
    <property type="term" value="P:DNA integration"/>
    <property type="evidence" value="ECO:0007669"/>
    <property type="project" value="InterPro"/>
</dbReference>
<organism evidence="3 4">
    <name type="scientific">Bilifractor porci</name>
    <dbReference type="NCBI Taxonomy" id="2606636"/>
    <lineage>
        <taxon>Bacteria</taxon>
        <taxon>Bacillati</taxon>
        <taxon>Bacillota</taxon>
        <taxon>Clostridia</taxon>
        <taxon>Lachnospirales</taxon>
        <taxon>Lachnospiraceae</taxon>
        <taxon>Bilifractor</taxon>
    </lineage>
</organism>
<dbReference type="InterPro" id="IPR013762">
    <property type="entry name" value="Integrase-like_cat_sf"/>
</dbReference>
<dbReference type="InterPro" id="IPR050090">
    <property type="entry name" value="Tyrosine_recombinase_XerCD"/>
</dbReference>
<dbReference type="PANTHER" id="PTHR30349:SF64">
    <property type="entry name" value="PROPHAGE INTEGRASE INTD-RELATED"/>
    <property type="match status" value="1"/>
</dbReference>
<dbReference type="CDD" id="cd01189">
    <property type="entry name" value="INT_ICEBs1_C_like"/>
    <property type="match status" value="1"/>
</dbReference>
<dbReference type="RefSeq" id="WP_154456963.1">
    <property type="nucleotide sequence ID" value="NZ_VUMV01000001.1"/>
</dbReference>
<feature type="domain" description="Tyr recombinase" evidence="2">
    <location>
        <begin position="170"/>
        <end position="363"/>
    </location>
</feature>
<evidence type="ECO:0000259" key="2">
    <source>
        <dbReference type="PROSITE" id="PS51898"/>
    </source>
</evidence>
<proteinExistence type="predicted"/>
<evidence type="ECO:0000313" key="4">
    <source>
        <dbReference type="Proteomes" id="UP000466864"/>
    </source>
</evidence>
<evidence type="ECO:0000313" key="3">
    <source>
        <dbReference type="EMBL" id="MST81168.1"/>
    </source>
</evidence>
<keyword evidence="1" id="KW-0233">DNA recombination</keyword>
<dbReference type="Proteomes" id="UP000466864">
    <property type="component" value="Unassembled WGS sequence"/>
</dbReference>
<sequence>MWSQKLKSGNVCYYERYKDPLTGKAKTATITIKPSGRKKTDERIAEDALREKIKKNISNIMPDSETLTLDELMEKYIIRQRQEYKAQTAASSKMHLSTVKKLLGGDTLVCRLNAPLVREKLWDDDPVTYNGRLKIFKSMMNWAYKADLVPDISYISKLTRRKTAPVRYKDAEKYLEHEEITKLLSGMKIERWRNLTEFLLLSGMRIGEAIGLDDSDVDIPNRVIHVTKTYAVVIRKITNSAKTDTSVRDIYMQDELLSLCKKIKKFEKQRQIQFVYRTKLFISDDNGDYINYSVFSKYFRENTENLLGRRLTPHSLRHTHTALLAEAEIPLEEISRRLGHVDSKITKDVYMHVTEKMKQRSDERIKNVKMLDIC</sequence>
<dbReference type="SUPFAM" id="SSF56349">
    <property type="entry name" value="DNA breaking-rejoining enzymes"/>
    <property type="match status" value="1"/>
</dbReference>
<dbReference type="EMBL" id="VUMV01000001">
    <property type="protein sequence ID" value="MST81168.1"/>
    <property type="molecule type" value="Genomic_DNA"/>
</dbReference>
<dbReference type="GO" id="GO:0003677">
    <property type="term" value="F:DNA binding"/>
    <property type="evidence" value="ECO:0007669"/>
    <property type="project" value="InterPro"/>
</dbReference>
<dbReference type="InterPro" id="IPR002104">
    <property type="entry name" value="Integrase_catalytic"/>
</dbReference>
<dbReference type="PANTHER" id="PTHR30349">
    <property type="entry name" value="PHAGE INTEGRASE-RELATED"/>
    <property type="match status" value="1"/>
</dbReference>
<dbReference type="GO" id="GO:0006310">
    <property type="term" value="P:DNA recombination"/>
    <property type="evidence" value="ECO:0007669"/>
    <property type="project" value="UniProtKB-KW"/>
</dbReference>
<reference evidence="3 4" key="1">
    <citation type="submission" date="2019-08" db="EMBL/GenBank/DDBJ databases">
        <title>In-depth cultivation of the pig gut microbiome towards novel bacterial diversity and tailored functional studies.</title>
        <authorList>
            <person name="Wylensek D."/>
            <person name="Hitch T.C.A."/>
            <person name="Clavel T."/>
        </authorList>
    </citation>
    <scope>NUCLEOTIDE SEQUENCE [LARGE SCALE GENOMIC DNA]</scope>
    <source>
        <strain evidence="3 4">Oil+RF-744-WCA-WT-13</strain>
    </source>
</reference>
<protein>
    <submittedName>
        <fullName evidence="3">Site-specific integrase</fullName>
    </submittedName>
</protein>
<dbReference type="Pfam" id="PF00589">
    <property type="entry name" value="Phage_integrase"/>
    <property type="match status" value="1"/>
</dbReference>
<dbReference type="InterPro" id="IPR011010">
    <property type="entry name" value="DNA_brk_join_enz"/>
</dbReference>